<feature type="domain" description="Glycosyltransferase subfamily 4-like N-terminal" evidence="1">
    <location>
        <begin position="37"/>
        <end position="231"/>
    </location>
</feature>
<dbReference type="EMBL" id="CAFBLQ010000037">
    <property type="protein sequence ID" value="CAB4865938.1"/>
    <property type="molecule type" value="Genomic_DNA"/>
</dbReference>
<dbReference type="SUPFAM" id="SSF53756">
    <property type="entry name" value="UDP-Glycosyltransferase/glycogen phosphorylase"/>
    <property type="match status" value="1"/>
</dbReference>
<dbReference type="Pfam" id="PF13439">
    <property type="entry name" value="Glyco_transf_4"/>
    <property type="match status" value="1"/>
</dbReference>
<organism evidence="2">
    <name type="scientific">freshwater metagenome</name>
    <dbReference type="NCBI Taxonomy" id="449393"/>
    <lineage>
        <taxon>unclassified sequences</taxon>
        <taxon>metagenomes</taxon>
        <taxon>ecological metagenomes</taxon>
    </lineage>
</organism>
<dbReference type="Pfam" id="PF13692">
    <property type="entry name" value="Glyco_trans_1_4"/>
    <property type="match status" value="1"/>
</dbReference>
<protein>
    <submittedName>
        <fullName evidence="2">Unannotated protein</fullName>
    </submittedName>
</protein>
<accession>A0A6J7D9R0</accession>
<reference evidence="2" key="1">
    <citation type="submission" date="2020-05" db="EMBL/GenBank/DDBJ databases">
        <authorList>
            <person name="Chiriac C."/>
            <person name="Salcher M."/>
            <person name="Ghai R."/>
            <person name="Kavagutti S V."/>
        </authorList>
    </citation>
    <scope>NUCLEOTIDE SEQUENCE</scope>
</reference>
<dbReference type="CDD" id="cd03794">
    <property type="entry name" value="GT4_WbuB-like"/>
    <property type="match status" value="1"/>
</dbReference>
<proteinExistence type="predicted"/>
<dbReference type="InterPro" id="IPR028098">
    <property type="entry name" value="Glyco_trans_4-like_N"/>
</dbReference>
<dbReference type="PANTHER" id="PTHR12526">
    <property type="entry name" value="GLYCOSYLTRANSFERASE"/>
    <property type="match status" value="1"/>
</dbReference>
<gene>
    <name evidence="2" type="ORF">UFOPK3423_00486</name>
</gene>
<evidence type="ECO:0000259" key="1">
    <source>
        <dbReference type="Pfam" id="PF13439"/>
    </source>
</evidence>
<evidence type="ECO:0000313" key="2">
    <source>
        <dbReference type="EMBL" id="CAB4865938.1"/>
    </source>
</evidence>
<sequence length="428" mass="46531">MCADVTTGLQATERPLRILLVAYFYPPLNSVGARRPAALARCLTERGHEVTVLTSVASGSPEAVERWPVIRSRDFLATRLNWRRGRSTAEVATGRADELLDTRAKRWGSIVPPDVQALSWVPFATADALRIAHRHRPDVVVTTSPVDSVHAIGVALQGRGIPWIADLRDGWRFEAPRPEWPLAVQRRLDDTLERRALRRADEVVTVTQPVADDLWGRYGIKAQVITNGFDPLDAPQAEAIAVAPLRSDRLSFVHTGGLGAERTIAPLLEAIVRLGAQDRIEVVLAGPLTADERDLYGRPEYAEIVRHLGFLDRPEALALQRAADWLLCVTRSREAPGKLFEYLAAGRPVLVLGDGSAAADIVLGEQAGIVVPIGDAVAASAALCRIIAGQIPDPPTSAAESHLWPSLAERYESVIEETIGRHAGRTDG</sequence>
<name>A0A6J7D9R0_9ZZZZ</name>
<dbReference type="Gene3D" id="3.40.50.2000">
    <property type="entry name" value="Glycogen Phosphorylase B"/>
    <property type="match status" value="2"/>
</dbReference>
<dbReference type="AlphaFoldDB" id="A0A6J7D9R0"/>